<dbReference type="EMBL" id="PUGF01000003">
    <property type="protein sequence ID" value="PRC94254.1"/>
    <property type="molecule type" value="Genomic_DNA"/>
</dbReference>
<evidence type="ECO:0000313" key="16">
    <source>
        <dbReference type="EMBL" id="PRC94254.1"/>
    </source>
</evidence>
<evidence type="ECO:0000256" key="2">
    <source>
        <dbReference type="ARBA" id="ARBA00022448"/>
    </source>
</evidence>
<evidence type="ECO:0000256" key="12">
    <source>
        <dbReference type="RuleBase" id="RU003357"/>
    </source>
</evidence>
<evidence type="ECO:0000256" key="6">
    <source>
        <dbReference type="ARBA" id="ARBA00023004"/>
    </source>
</evidence>
<keyword evidence="17" id="KW-1185">Reference proteome</keyword>
<keyword evidence="4" id="KW-0410">Iron transport</keyword>
<dbReference type="InterPro" id="IPR036942">
    <property type="entry name" value="Beta-barrel_TonB_sf"/>
</dbReference>
<dbReference type="InterPro" id="IPR039426">
    <property type="entry name" value="TonB-dep_rcpt-like"/>
</dbReference>
<evidence type="ECO:0000259" key="14">
    <source>
        <dbReference type="Pfam" id="PF00593"/>
    </source>
</evidence>
<dbReference type="InterPro" id="IPR000531">
    <property type="entry name" value="Beta-barrel_TonB"/>
</dbReference>
<keyword evidence="10 11" id="KW-0998">Cell outer membrane</keyword>
<dbReference type="GO" id="GO:0006826">
    <property type="term" value="P:iron ion transport"/>
    <property type="evidence" value="ECO:0007669"/>
    <property type="project" value="UniProtKB-KW"/>
</dbReference>
<dbReference type="RefSeq" id="WP_165794906.1">
    <property type="nucleotide sequence ID" value="NZ_PUGF01000003.1"/>
</dbReference>
<comment type="subcellular location">
    <subcellularLocation>
        <location evidence="1 11">Cell outer membrane</location>
        <topology evidence="1 11">Multi-pass membrane protein</topology>
    </subcellularLocation>
</comment>
<comment type="similarity">
    <text evidence="11 12">Belongs to the TonB-dependent receptor family.</text>
</comment>
<dbReference type="PANTHER" id="PTHR32552">
    <property type="entry name" value="FERRICHROME IRON RECEPTOR-RELATED"/>
    <property type="match status" value="1"/>
</dbReference>
<dbReference type="AlphaFoldDB" id="A0A2S9H2P8"/>
<accession>A0A2S9H2P8</accession>
<dbReference type="Pfam" id="PF00593">
    <property type="entry name" value="TonB_dep_Rec_b-barrel"/>
    <property type="match status" value="1"/>
</dbReference>
<keyword evidence="16" id="KW-0675">Receptor</keyword>
<dbReference type="Gene3D" id="2.40.170.20">
    <property type="entry name" value="TonB-dependent receptor, beta-barrel domain"/>
    <property type="match status" value="1"/>
</dbReference>
<dbReference type="SUPFAM" id="SSF56935">
    <property type="entry name" value="Porins"/>
    <property type="match status" value="1"/>
</dbReference>
<keyword evidence="6" id="KW-0408">Iron</keyword>
<dbReference type="GO" id="GO:0009279">
    <property type="term" value="C:cell outer membrane"/>
    <property type="evidence" value="ECO:0007669"/>
    <property type="project" value="UniProtKB-SubCell"/>
</dbReference>
<reference evidence="16 17" key="1">
    <citation type="submission" date="2018-02" db="EMBL/GenBank/DDBJ databases">
        <title>Solimicrobium silvestre gen. nov., sp. nov., isolated from alpine forest soil.</title>
        <authorList>
            <person name="Margesin R."/>
            <person name="Albuquerque L."/>
            <person name="Zhang D.-C."/>
            <person name="Froufe H.J.C."/>
            <person name="Severino R."/>
            <person name="Roxo I."/>
            <person name="Egas C."/>
            <person name="Da Costa M.S."/>
        </authorList>
    </citation>
    <scope>NUCLEOTIDE SEQUENCE [LARGE SCALE GENOMIC DNA]</scope>
    <source>
        <strain evidence="16 17">S20-91</strain>
    </source>
</reference>
<sequence length="902" mass="96325">MMKGYTLKSVLHGTKGSRAVASKSMKIRAGAASVIGAVSIFSCGHTFAAEEPPVSDLQAENIRLRKEVEELKKALNPVDASISKADENKTSTVASTPNASAEDNNAPTLDQIVVRAREREENLQDVPIPVSAVSGRMLDRDGAVTIQDFAKLTPNILVQAPNARQTSISIRGVGKNTANDALEPSVGVVIDGVPSAFIAGSWGNFDDLDHIEVLRGPQGTLMGKNTTLGVVNIVTKDPSFKPEATVQLSAGEYDEIGAKATIGGPIQDGVLAYRLSVFSEKRNGPFQDIAPDHTNETFGNRDRAGGRIQFLLLPSPDLSIRLSIDRQRSDEMVPFGDPPLIGEPTTFADGASRTAGSGTTFSSRLSRSYFGDYQPLLGNWNQVVNVGSLPTVSATSGVSANVNWTPFENVTFTSITAYRNSLFDAHNAEWDPFNIRQYGAIIKQEQVSQEFHVNSTVSKTLDYTAGVYFLNSTVDSTDRTLYGSDAGAFYATNAQYNSLSSSGVGTKLLQDSLRGLFVNTTTHPDTKSAAEFGQLNWHFTEQATVTLGLRRTAETKTNNYSNVIEDNSALPSNLQATTLSATGNGVGGQYSGATAAQIAATKGILSAKDVNLGFVNGQDINATSYAWLINPSYKLSENTLLYTSAGYGAKSGAVEFNTTTLTPQNVAPEKALDFELGFKTTQLNHALILGANIYHTKITDYQQNLSVVDPILTAQNQTTTYRTYLGNVAGVTLQGLELDGSYAATERLRFNFSGAYNKAFYSNFADAPCPAEISGAPGGAQQCNFTGKELPFAPRFSTNVGFDYRVPLVGAYYLHTFSNAVYRGSANYNSGLSAVGAQGGYSIIDGGIGIQSPGGKFELTLVGKNLADTHYVTNIDAYSTTSAVTATPGDRRYVGLVLRASI</sequence>
<evidence type="ECO:0000256" key="3">
    <source>
        <dbReference type="ARBA" id="ARBA00022452"/>
    </source>
</evidence>
<dbReference type="Pfam" id="PF07715">
    <property type="entry name" value="Plug"/>
    <property type="match status" value="1"/>
</dbReference>
<feature type="compositionally biased region" description="Polar residues" evidence="13">
    <location>
        <begin position="90"/>
        <end position="104"/>
    </location>
</feature>
<evidence type="ECO:0000313" key="17">
    <source>
        <dbReference type="Proteomes" id="UP000237839"/>
    </source>
</evidence>
<keyword evidence="8 12" id="KW-0798">TonB box</keyword>
<name>A0A2S9H2P8_9BURK</name>
<keyword evidence="9 11" id="KW-0472">Membrane</keyword>
<dbReference type="InterPro" id="IPR012910">
    <property type="entry name" value="Plug_dom"/>
</dbReference>
<feature type="domain" description="TonB-dependent receptor plug" evidence="15">
    <location>
        <begin position="123"/>
        <end position="230"/>
    </location>
</feature>
<keyword evidence="5 11" id="KW-0812">Transmembrane</keyword>
<gene>
    <name evidence="16" type="ORF">S2091_0875</name>
</gene>
<organism evidence="16 17">
    <name type="scientific">Solimicrobium silvestre</name>
    <dbReference type="NCBI Taxonomy" id="2099400"/>
    <lineage>
        <taxon>Bacteria</taxon>
        <taxon>Pseudomonadati</taxon>
        <taxon>Pseudomonadota</taxon>
        <taxon>Betaproteobacteria</taxon>
        <taxon>Burkholderiales</taxon>
        <taxon>Oxalobacteraceae</taxon>
        <taxon>Solimicrobium</taxon>
    </lineage>
</organism>
<keyword evidence="7" id="KW-0406">Ion transport</keyword>
<dbReference type="PROSITE" id="PS52016">
    <property type="entry name" value="TONB_DEPENDENT_REC_3"/>
    <property type="match status" value="1"/>
</dbReference>
<keyword evidence="2 11" id="KW-0813">Transport</keyword>
<evidence type="ECO:0000256" key="9">
    <source>
        <dbReference type="ARBA" id="ARBA00023136"/>
    </source>
</evidence>
<keyword evidence="3 11" id="KW-1134">Transmembrane beta strand</keyword>
<proteinExistence type="inferred from homology"/>
<evidence type="ECO:0000256" key="11">
    <source>
        <dbReference type="PROSITE-ProRule" id="PRU01360"/>
    </source>
</evidence>
<evidence type="ECO:0000256" key="7">
    <source>
        <dbReference type="ARBA" id="ARBA00023065"/>
    </source>
</evidence>
<feature type="domain" description="TonB-dependent receptor-like beta-barrel" evidence="14">
    <location>
        <begin position="362"/>
        <end position="866"/>
    </location>
</feature>
<evidence type="ECO:0000256" key="10">
    <source>
        <dbReference type="ARBA" id="ARBA00023237"/>
    </source>
</evidence>
<evidence type="ECO:0000256" key="8">
    <source>
        <dbReference type="ARBA" id="ARBA00023077"/>
    </source>
</evidence>
<evidence type="ECO:0000256" key="13">
    <source>
        <dbReference type="SAM" id="MobiDB-lite"/>
    </source>
</evidence>
<protein>
    <submittedName>
        <fullName evidence="16">TonB-dependent Receptor Plug Domain</fullName>
    </submittedName>
</protein>
<evidence type="ECO:0000256" key="4">
    <source>
        <dbReference type="ARBA" id="ARBA00022496"/>
    </source>
</evidence>
<feature type="region of interest" description="Disordered" evidence="13">
    <location>
        <begin position="82"/>
        <end position="104"/>
    </location>
</feature>
<evidence type="ECO:0000259" key="15">
    <source>
        <dbReference type="Pfam" id="PF07715"/>
    </source>
</evidence>
<evidence type="ECO:0000256" key="5">
    <source>
        <dbReference type="ARBA" id="ARBA00022692"/>
    </source>
</evidence>
<dbReference type="PANTHER" id="PTHR32552:SF81">
    <property type="entry name" value="TONB-DEPENDENT OUTER MEMBRANE RECEPTOR"/>
    <property type="match status" value="1"/>
</dbReference>
<evidence type="ECO:0000256" key="1">
    <source>
        <dbReference type="ARBA" id="ARBA00004571"/>
    </source>
</evidence>
<dbReference type="Proteomes" id="UP000237839">
    <property type="component" value="Unassembled WGS sequence"/>
</dbReference>
<comment type="caution">
    <text evidence="16">The sequence shown here is derived from an EMBL/GenBank/DDBJ whole genome shotgun (WGS) entry which is preliminary data.</text>
</comment>